<protein>
    <submittedName>
        <fullName evidence="2">Uncharacterized protein</fullName>
    </submittedName>
</protein>
<feature type="region of interest" description="Disordered" evidence="1">
    <location>
        <begin position="45"/>
        <end position="86"/>
    </location>
</feature>
<name>S2K8G0_MUCC1</name>
<dbReference type="VEuPathDB" id="FungiDB:HMPREF1544_01409"/>
<dbReference type="OrthoDB" id="2289879at2759"/>
<proteinExistence type="predicted"/>
<accession>S2K8G0</accession>
<sequence>MEDVEVSPSLIDNEPVDYSTFQVQPRISSSTEVICRCRHFNGTNTTTTTGNVLDDELDSNIDTTTNVDTTTTTTDANTNAINNDDE</sequence>
<dbReference type="Proteomes" id="UP000014254">
    <property type="component" value="Unassembled WGS sequence"/>
</dbReference>
<evidence type="ECO:0000313" key="3">
    <source>
        <dbReference type="Proteomes" id="UP000014254"/>
    </source>
</evidence>
<dbReference type="EMBL" id="KE123906">
    <property type="protein sequence ID" value="EPB91698.1"/>
    <property type="molecule type" value="Genomic_DNA"/>
</dbReference>
<gene>
    <name evidence="2" type="ORF">HMPREF1544_01409</name>
</gene>
<dbReference type="InParanoid" id="S2K8G0"/>
<dbReference type="AlphaFoldDB" id="S2K8G0"/>
<evidence type="ECO:0000256" key="1">
    <source>
        <dbReference type="SAM" id="MobiDB-lite"/>
    </source>
</evidence>
<reference evidence="3" key="1">
    <citation type="submission" date="2013-05" db="EMBL/GenBank/DDBJ databases">
        <title>The Genome sequence of Mucor circinelloides f. circinelloides 1006PhL.</title>
        <authorList>
            <consortium name="The Broad Institute Genomics Platform"/>
            <person name="Cuomo C."/>
            <person name="Earl A."/>
            <person name="Findley K."/>
            <person name="Lee S.C."/>
            <person name="Walker B."/>
            <person name="Young S."/>
            <person name="Zeng Q."/>
            <person name="Gargeya S."/>
            <person name="Fitzgerald M."/>
            <person name="Haas B."/>
            <person name="Abouelleil A."/>
            <person name="Allen A.W."/>
            <person name="Alvarado L."/>
            <person name="Arachchi H.M."/>
            <person name="Berlin A.M."/>
            <person name="Chapman S.B."/>
            <person name="Gainer-Dewar J."/>
            <person name="Goldberg J."/>
            <person name="Griggs A."/>
            <person name="Gujja S."/>
            <person name="Hansen M."/>
            <person name="Howarth C."/>
            <person name="Imamovic A."/>
            <person name="Ireland A."/>
            <person name="Larimer J."/>
            <person name="McCowan C."/>
            <person name="Murphy C."/>
            <person name="Pearson M."/>
            <person name="Poon T.W."/>
            <person name="Priest M."/>
            <person name="Roberts A."/>
            <person name="Saif S."/>
            <person name="Shea T."/>
            <person name="Sisk P."/>
            <person name="Sykes S."/>
            <person name="Wortman J."/>
            <person name="Nusbaum C."/>
            <person name="Birren B."/>
        </authorList>
    </citation>
    <scope>NUCLEOTIDE SEQUENCE [LARGE SCALE GENOMIC DNA]</scope>
    <source>
        <strain evidence="3">1006PhL</strain>
    </source>
</reference>
<keyword evidence="3" id="KW-1185">Reference proteome</keyword>
<feature type="compositionally biased region" description="Low complexity" evidence="1">
    <location>
        <begin position="60"/>
        <end position="86"/>
    </location>
</feature>
<organism evidence="2 3">
    <name type="scientific">Mucor circinelloides f. circinelloides (strain 1006PhL)</name>
    <name type="common">Mucormycosis agent</name>
    <name type="synonym">Calyptromyces circinelloides</name>
    <dbReference type="NCBI Taxonomy" id="1220926"/>
    <lineage>
        <taxon>Eukaryota</taxon>
        <taxon>Fungi</taxon>
        <taxon>Fungi incertae sedis</taxon>
        <taxon>Mucoromycota</taxon>
        <taxon>Mucoromycotina</taxon>
        <taxon>Mucoromycetes</taxon>
        <taxon>Mucorales</taxon>
        <taxon>Mucorineae</taxon>
        <taxon>Mucoraceae</taxon>
        <taxon>Mucor</taxon>
    </lineage>
</organism>
<evidence type="ECO:0000313" key="2">
    <source>
        <dbReference type="EMBL" id="EPB91698.1"/>
    </source>
</evidence>